<dbReference type="AlphaFoldDB" id="A0A1D1W634"/>
<evidence type="ECO:0000313" key="2">
    <source>
        <dbReference type="EMBL" id="GAV08293.1"/>
    </source>
</evidence>
<feature type="compositionally biased region" description="Polar residues" evidence="1">
    <location>
        <begin position="149"/>
        <end position="160"/>
    </location>
</feature>
<dbReference type="EMBL" id="BDGG01000017">
    <property type="protein sequence ID" value="GAV08293.1"/>
    <property type="molecule type" value="Genomic_DNA"/>
</dbReference>
<dbReference type="Proteomes" id="UP000186922">
    <property type="component" value="Unassembled WGS sequence"/>
</dbReference>
<reference evidence="2 3" key="1">
    <citation type="journal article" date="2016" name="Nat. Commun.">
        <title>Extremotolerant tardigrade genome and improved radiotolerance of human cultured cells by tardigrade-unique protein.</title>
        <authorList>
            <person name="Hashimoto T."/>
            <person name="Horikawa D.D."/>
            <person name="Saito Y."/>
            <person name="Kuwahara H."/>
            <person name="Kozuka-Hata H."/>
            <person name="Shin-I T."/>
            <person name="Minakuchi Y."/>
            <person name="Ohishi K."/>
            <person name="Motoyama A."/>
            <person name="Aizu T."/>
            <person name="Enomoto A."/>
            <person name="Kondo K."/>
            <person name="Tanaka S."/>
            <person name="Hara Y."/>
            <person name="Koshikawa S."/>
            <person name="Sagara H."/>
            <person name="Miura T."/>
            <person name="Yokobori S."/>
            <person name="Miyagawa K."/>
            <person name="Suzuki Y."/>
            <person name="Kubo T."/>
            <person name="Oyama M."/>
            <person name="Kohara Y."/>
            <person name="Fujiyama A."/>
            <person name="Arakawa K."/>
            <person name="Katayama T."/>
            <person name="Toyoda A."/>
            <person name="Kunieda T."/>
        </authorList>
    </citation>
    <scope>NUCLEOTIDE SEQUENCE [LARGE SCALE GENOMIC DNA]</scope>
    <source>
        <strain evidence="2 3">YOKOZUNA-1</strain>
    </source>
</reference>
<name>A0A1D1W634_RAMVA</name>
<protein>
    <submittedName>
        <fullName evidence="2">Uncharacterized protein</fullName>
    </submittedName>
</protein>
<accession>A0A1D1W634</accession>
<keyword evidence="3" id="KW-1185">Reference proteome</keyword>
<gene>
    <name evidence="2" type="primary">RvY_18008</name>
    <name evidence="2" type="synonym">RvY_18008.1</name>
    <name evidence="2" type="ORF">RvY_18008-1</name>
</gene>
<comment type="caution">
    <text evidence="2">The sequence shown here is derived from an EMBL/GenBank/DDBJ whole genome shotgun (WGS) entry which is preliminary data.</text>
</comment>
<proteinExistence type="predicted"/>
<organism evidence="2 3">
    <name type="scientific">Ramazzottius varieornatus</name>
    <name type="common">Water bear</name>
    <name type="synonym">Tardigrade</name>
    <dbReference type="NCBI Taxonomy" id="947166"/>
    <lineage>
        <taxon>Eukaryota</taxon>
        <taxon>Metazoa</taxon>
        <taxon>Ecdysozoa</taxon>
        <taxon>Tardigrada</taxon>
        <taxon>Eutardigrada</taxon>
        <taxon>Parachela</taxon>
        <taxon>Hypsibioidea</taxon>
        <taxon>Ramazzottiidae</taxon>
        <taxon>Ramazzottius</taxon>
    </lineage>
</organism>
<sequence length="160" mass="17560">MTTLGYFVACFQTLRKCFTHLQTSLGFSTISPQVRAQMKATVDLGRQVWIWEDKSSPTCFLWRTQSNLPLKPSKNSAASFSCQKKKVANPRLSASAAKAIPSLAVTLSLHRRASCKGKPLRLPQAANVGPSSRPRKRPAAARQTTRRSFSNWSSCTGCAS</sequence>
<evidence type="ECO:0000313" key="3">
    <source>
        <dbReference type="Proteomes" id="UP000186922"/>
    </source>
</evidence>
<feature type="region of interest" description="Disordered" evidence="1">
    <location>
        <begin position="119"/>
        <end position="160"/>
    </location>
</feature>
<evidence type="ECO:0000256" key="1">
    <source>
        <dbReference type="SAM" id="MobiDB-lite"/>
    </source>
</evidence>